<name>A0A6G1CXZ3_9ORYZ</name>
<feature type="region of interest" description="Disordered" evidence="1">
    <location>
        <begin position="123"/>
        <end position="146"/>
    </location>
</feature>
<reference evidence="2 3" key="1">
    <citation type="submission" date="2019-11" db="EMBL/GenBank/DDBJ databases">
        <title>Whole genome sequence of Oryza granulata.</title>
        <authorList>
            <person name="Li W."/>
        </authorList>
    </citation>
    <scope>NUCLEOTIDE SEQUENCE [LARGE SCALE GENOMIC DNA]</scope>
    <source>
        <strain evidence="3">cv. Menghai</strain>
        <tissue evidence="2">Leaf</tissue>
    </source>
</reference>
<dbReference type="OrthoDB" id="693186at2759"/>
<proteinExistence type="predicted"/>
<dbReference type="Proteomes" id="UP000479710">
    <property type="component" value="Unassembled WGS sequence"/>
</dbReference>
<organism evidence="2 3">
    <name type="scientific">Oryza meyeriana var. granulata</name>
    <dbReference type="NCBI Taxonomy" id="110450"/>
    <lineage>
        <taxon>Eukaryota</taxon>
        <taxon>Viridiplantae</taxon>
        <taxon>Streptophyta</taxon>
        <taxon>Embryophyta</taxon>
        <taxon>Tracheophyta</taxon>
        <taxon>Spermatophyta</taxon>
        <taxon>Magnoliopsida</taxon>
        <taxon>Liliopsida</taxon>
        <taxon>Poales</taxon>
        <taxon>Poaceae</taxon>
        <taxon>BOP clade</taxon>
        <taxon>Oryzoideae</taxon>
        <taxon>Oryzeae</taxon>
        <taxon>Oryzinae</taxon>
        <taxon>Oryza</taxon>
        <taxon>Oryza meyeriana</taxon>
    </lineage>
</organism>
<evidence type="ECO:0000313" key="2">
    <source>
        <dbReference type="EMBL" id="KAF0904992.1"/>
    </source>
</evidence>
<dbReference type="EMBL" id="SPHZ02000008">
    <property type="protein sequence ID" value="KAF0904992.1"/>
    <property type="molecule type" value="Genomic_DNA"/>
</dbReference>
<dbReference type="AlphaFoldDB" id="A0A6G1CXZ3"/>
<gene>
    <name evidence="2" type="ORF">E2562_039333</name>
</gene>
<protein>
    <submittedName>
        <fullName evidence="2">Uncharacterized protein</fullName>
    </submittedName>
</protein>
<evidence type="ECO:0000313" key="3">
    <source>
        <dbReference type="Proteomes" id="UP000479710"/>
    </source>
</evidence>
<dbReference type="PANTHER" id="PTHR47481">
    <property type="match status" value="1"/>
</dbReference>
<accession>A0A6G1CXZ3</accession>
<keyword evidence="3" id="KW-1185">Reference proteome</keyword>
<sequence>MASSSSAPAIPASLSIPVSEKLTRENYLLWRAQVLPAIRAAQLEGFLDGSESEPPKTLTVDKDSKKMEVANPDYVTWRVRDQHVLTYLVTSLSREKLIEMRVQSTKTNFGRSRYKQIGRGKWPHWKERKDDEAPPPPQIHHSGGSYEENCDGLGNAGGGTWRASGCNCWQSRISGRRMAPAALIGPKMSGYKVEELLKQVIIHKRARCLLRWS</sequence>
<comment type="caution">
    <text evidence="2">The sequence shown here is derived from an EMBL/GenBank/DDBJ whole genome shotgun (WGS) entry which is preliminary data.</text>
</comment>
<evidence type="ECO:0000256" key="1">
    <source>
        <dbReference type="SAM" id="MobiDB-lite"/>
    </source>
</evidence>
<dbReference type="PANTHER" id="PTHR47481:SF31">
    <property type="entry name" value="OS01G0873500 PROTEIN"/>
    <property type="match status" value="1"/>
</dbReference>